<dbReference type="Gene3D" id="3.40.50.20">
    <property type="match status" value="1"/>
</dbReference>
<evidence type="ECO:0000313" key="1">
    <source>
        <dbReference type="EMBL" id="HHR97289.1"/>
    </source>
</evidence>
<dbReference type="EMBL" id="DRUB01000221">
    <property type="protein sequence ID" value="HHR97289.1"/>
    <property type="molecule type" value="Genomic_DNA"/>
</dbReference>
<accession>A0A7C5UUW7</accession>
<comment type="caution">
    <text evidence="1">The sequence shown here is derived from an EMBL/GenBank/DDBJ whole genome shotgun (WGS) entry which is preliminary data.</text>
</comment>
<sequence length="89" mass="9946">MRALAKIGESREVGFIARVGIAYEVLRWEEKALSDAANELNLNIKPLHIHSLQLLVGDNCISGVSNIDVDIVFTESYKPCNSIEYHLSF</sequence>
<dbReference type="SUPFAM" id="SSF52440">
    <property type="entry name" value="PreATP-grasp domain"/>
    <property type="match status" value="1"/>
</dbReference>
<dbReference type="InterPro" id="IPR016185">
    <property type="entry name" value="PreATP-grasp_dom_sf"/>
</dbReference>
<gene>
    <name evidence="1" type="ORF">ENL47_10995</name>
</gene>
<dbReference type="AlphaFoldDB" id="A0A7C5UUW7"/>
<protein>
    <submittedName>
        <fullName evidence="1">Uncharacterized protein</fullName>
    </submittedName>
</protein>
<name>A0A7C5UUW7_9CREN</name>
<reference evidence="1" key="1">
    <citation type="journal article" date="2020" name="mSystems">
        <title>Genome- and Community-Level Interaction Insights into Carbon Utilization and Element Cycling Functions of Hydrothermarchaeota in Hydrothermal Sediment.</title>
        <authorList>
            <person name="Zhou Z."/>
            <person name="Liu Y."/>
            <person name="Xu W."/>
            <person name="Pan J."/>
            <person name="Luo Z.H."/>
            <person name="Li M."/>
        </authorList>
    </citation>
    <scope>NUCLEOTIDE SEQUENCE [LARGE SCALE GENOMIC DNA]</scope>
    <source>
        <strain evidence="1">SpSt-1</strain>
    </source>
</reference>
<organism evidence="1">
    <name type="scientific">Ignisphaera aggregans</name>
    <dbReference type="NCBI Taxonomy" id="334771"/>
    <lineage>
        <taxon>Archaea</taxon>
        <taxon>Thermoproteota</taxon>
        <taxon>Thermoprotei</taxon>
        <taxon>Desulfurococcales</taxon>
        <taxon>Desulfurococcaceae</taxon>
        <taxon>Ignisphaera</taxon>
    </lineage>
</organism>
<proteinExistence type="predicted"/>